<reference evidence="1" key="1">
    <citation type="journal article" date="2020" name="Nat. Commun.">
        <title>Large-scale genome sequencing of mycorrhizal fungi provides insights into the early evolution of symbiotic traits.</title>
        <authorList>
            <person name="Miyauchi S."/>
            <person name="Kiss E."/>
            <person name="Kuo A."/>
            <person name="Drula E."/>
            <person name="Kohler A."/>
            <person name="Sanchez-Garcia M."/>
            <person name="Morin E."/>
            <person name="Andreopoulos B."/>
            <person name="Barry K.W."/>
            <person name="Bonito G."/>
            <person name="Buee M."/>
            <person name="Carver A."/>
            <person name="Chen C."/>
            <person name="Cichocki N."/>
            <person name="Clum A."/>
            <person name="Culley D."/>
            <person name="Crous P.W."/>
            <person name="Fauchery L."/>
            <person name="Girlanda M."/>
            <person name="Hayes R.D."/>
            <person name="Keri Z."/>
            <person name="LaButti K."/>
            <person name="Lipzen A."/>
            <person name="Lombard V."/>
            <person name="Magnuson J."/>
            <person name="Maillard F."/>
            <person name="Murat C."/>
            <person name="Nolan M."/>
            <person name="Ohm R.A."/>
            <person name="Pangilinan J."/>
            <person name="Pereira M.F."/>
            <person name="Perotto S."/>
            <person name="Peter M."/>
            <person name="Pfister S."/>
            <person name="Riley R."/>
            <person name="Sitrit Y."/>
            <person name="Stielow J.B."/>
            <person name="Szollosi G."/>
            <person name="Zifcakova L."/>
            <person name="Stursova M."/>
            <person name="Spatafora J.W."/>
            <person name="Tedersoo L."/>
            <person name="Vaario L.M."/>
            <person name="Yamada A."/>
            <person name="Yan M."/>
            <person name="Wang P."/>
            <person name="Xu J."/>
            <person name="Bruns T."/>
            <person name="Baldrian P."/>
            <person name="Vilgalys R."/>
            <person name="Dunand C."/>
            <person name="Henrissat B."/>
            <person name="Grigoriev I.V."/>
            <person name="Hibbett D."/>
            <person name="Nagy L.G."/>
            <person name="Martin F.M."/>
        </authorList>
    </citation>
    <scope>NUCLEOTIDE SEQUENCE</scope>
    <source>
        <strain evidence="1">UH-Tt-Lm1</strain>
    </source>
</reference>
<proteinExistence type="predicted"/>
<organism evidence="1 2">
    <name type="scientific">Thelephora terrestris</name>
    <dbReference type="NCBI Taxonomy" id="56493"/>
    <lineage>
        <taxon>Eukaryota</taxon>
        <taxon>Fungi</taxon>
        <taxon>Dikarya</taxon>
        <taxon>Basidiomycota</taxon>
        <taxon>Agaricomycotina</taxon>
        <taxon>Agaricomycetes</taxon>
        <taxon>Thelephorales</taxon>
        <taxon>Thelephoraceae</taxon>
        <taxon>Thelephora</taxon>
    </lineage>
</organism>
<evidence type="ECO:0000313" key="2">
    <source>
        <dbReference type="Proteomes" id="UP000736335"/>
    </source>
</evidence>
<protein>
    <submittedName>
        <fullName evidence="1">Uncharacterized protein</fullName>
    </submittedName>
</protein>
<keyword evidence="2" id="KW-1185">Reference proteome</keyword>
<name>A0A9P6HCM6_9AGAM</name>
<dbReference type="Proteomes" id="UP000736335">
    <property type="component" value="Unassembled WGS sequence"/>
</dbReference>
<dbReference type="EMBL" id="WIUZ02000009">
    <property type="protein sequence ID" value="KAF9783861.1"/>
    <property type="molecule type" value="Genomic_DNA"/>
</dbReference>
<gene>
    <name evidence="1" type="ORF">BJ322DRAFT_1021632</name>
</gene>
<evidence type="ECO:0000313" key="1">
    <source>
        <dbReference type="EMBL" id="KAF9783861.1"/>
    </source>
</evidence>
<accession>A0A9P6HCM6</accession>
<sequence>MVTVPRPSCDSSLTCYHSFSRAARGSTPSDQANTDSHKVNGNDVACSQVFVQQEPDMLPLLSTYRATTGCTSSDQANANSHKRLRSRGKLESITMGTRRSMTVFTLSVKHSRRFDSASIVRQRLLSCEDRRRFRQASDLPYWATSSKIVTGTAPHHKGHATTSRRAIQVARSQSPISSKKIYAEIPSSMIQSNEWNGLERGGKSLMWPSSLCEQNSMAVNITFLTDFAMRVGTSYHRHIQWSGLPGFGKFMMVWCAISKPPPQDFTGRGPGFDWS</sequence>
<reference evidence="1" key="2">
    <citation type="submission" date="2020-11" db="EMBL/GenBank/DDBJ databases">
        <authorList>
            <consortium name="DOE Joint Genome Institute"/>
            <person name="Kuo A."/>
            <person name="Miyauchi S."/>
            <person name="Kiss E."/>
            <person name="Drula E."/>
            <person name="Kohler A."/>
            <person name="Sanchez-Garcia M."/>
            <person name="Andreopoulos B."/>
            <person name="Barry K.W."/>
            <person name="Bonito G."/>
            <person name="Buee M."/>
            <person name="Carver A."/>
            <person name="Chen C."/>
            <person name="Cichocki N."/>
            <person name="Clum A."/>
            <person name="Culley D."/>
            <person name="Crous P.W."/>
            <person name="Fauchery L."/>
            <person name="Girlanda M."/>
            <person name="Hayes R."/>
            <person name="Keri Z."/>
            <person name="Labutti K."/>
            <person name="Lipzen A."/>
            <person name="Lombard V."/>
            <person name="Magnuson J."/>
            <person name="Maillard F."/>
            <person name="Morin E."/>
            <person name="Murat C."/>
            <person name="Nolan M."/>
            <person name="Ohm R."/>
            <person name="Pangilinan J."/>
            <person name="Pereira M."/>
            <person name="Perotto S."/>
            <person name="Peter M."/>
            <person name="Riley R."/>
            <person name="Sitrit Y."/>
            <person name="Stielow B."/>
            <person name="Szollosi G."/>
            <person name="Zifcakova L."/>
            <person name="Stursova M."/>
            <person name="Spatafora J.W."/>
            <person name="Tedersoo L."/>
            <person name="Vaario L.-M."/>
            <person name="Yamada A."/>
            <person name="Yan M."/>
            <person name="Wang P."/>
            <person name="Xu J."/>
            <person name="Bruns T."/>
            <person name="Baldrian P."/>
            <person name="Vilgalys R."/>
            <person name="Henrissat B."/>
            <person name="Grigoriev I.V."/>
            <person name="Hibbett D."/>
            <person name="Nagy L.G."/>
            <person name="Martin F.M."/>
        </authorList>
    </citation>
    <scope>NUCLEOTIDE SEQUENCE</scope>
    <source>
        <strain evidence="1">UH-Tt-Lm1</strain>
    </source>
</reference>
<comment type="caution">
    <text evidence="1">The sequence shown here is derived from an EMBL/GenBank/DDBJ whole genome shotgun (WGS) entry which is preliminary data.</text>
</comment>
<dbReference type="AlphaFoldDB" id="A0A9P6HCM6"/>